<comment type="caution">
    <text evidence="1">The sequence shown here is derived from an EMBL/GenBank/DDBJ whole genome shotgun (WGS) entry which is preliminary data.</text>
</comment>
<name>A0A813G6Y0_POLGL</name>
<dbReference type="Proteomes" id="UP000654075">
    <property type="component" value="Unassembled WGS sequence"/>
</dbReference>
<accession>A0A813G6Y0</accession>
<evidence type="ECO:0000313" key="2">
    <source>
        <dbReference type="Proteomes" id="UP000654075"/>
    </source>
</evidence>
<keyword evidence="2" id="KW-1185">Reference proteome</keyword>
<evidence type="ECO:0000313" key="1">
    <source>
        <dbReference type="EMBL" id="CAE8618616.1"/>
    </source>
</evidence>
<dbReference type="EMBL" id="CAJNNV010026606">
    <property type="protein sequence ID" value="CAE8618616.1"/>
    <property type="molecule type" value="Genomic_DNA"/>
</dbReference>
<reference evidence="1" key="1">
    <citation type="submission" date="2021-02" db="EMBL/GenBank/DDBJ databases">
        <authorList>
            <person name="Dougan E. K."/>
            <person name="Rhodes N."/>
            <person name="Thang M."/>
            <person name="Chan C."/>
        </authorList>
    </citation>
    <scope>NUCLEOTIDE SEQUENCE</scope>
</reference>
<gene>
    <name evidence="1" type="ORF">PGLA1383_LOCUS36228</name>
</gene>
<sequence length="126" mass="14308">MYDGSRARRERPGSPTPFKTFVLSLGMSNYFEPQAYRETTARVTHGILLVTAGRPAGCRLVRTDLAPAGCFAELDYGRTMVWNTNGEVTLDILFRLPLAGRRDFKLVRTTLSHAYSKVCRKKFCWK</sequence>
<dbReference type="AlphaFoldDB" id="A0A813G6Y0"/>
<protein>
    <submittedName>
        <fullName evidence="1">Uncharacterized protein</fullName>
    </submittedName>
</protein>
<proteinExistence type="predicted"/>
<organism evidence="1 2">
    <name type="scientific">Polarella glacialis</name>
    <name type="common">Dinoflagellate</name>
    <dbReference type="NCBI Taxonomy" id="89957"/>
    <lineage>
        <taxon>Eukaryota</taxon>
        <taxon>Sar</taxon>
        <taxon>Alveolata</taxon>
        <taxon>Dinophyceae</taxon>
        <taxon>Suessiales</taxon>
        <taxon>Suessiaceae</taxon>
        <taxon>Polarella</taxon>
    </lineage>
</organism>